<evidence type="ECO:0000313" key="6">
    <source>
        <dbReference type="Proteomes" id="UP000269774"/>
    </source>
</evidence>
<dbReference type="SMART" id="SM00062">
    <property type="entry name" value="PBPb"/>
    <property type="match status" value="1"/>
</dbReference>
<evidence type="ECO:0000256" key="1">
    <source>
        <dbReference type="ARBA" id="ARBA00010333"/>
    </source>
</evidence>
<name>A0A3M2HYE2_9GAMM</name>
<feature type="chain" id="PRO_5018263331" evidence="3">
    <location>
        <begin position="19"/>
        <end position="258"/>
    </location>
</feature>
<evidence type="ECO:0000256" key="3">
    <source>
        <dbReference type="SAM" id="SignalP"/>
    </source>
</evidence>
<dbReference type="RefSeq" id="WP_122164374.1">
    <property type="nucleotide sequence ID" value="NZ_CP180504.1"/>
</dbReference>
<dbReference type="EMBL" id="RFFM01000001">
    <property type="protein sequence ID" value="RMH92429.1"/>
    <property type="molecule type" value="Genomic_DNA"/>
</dbReference>
<evidence type="ECO:0000313" key="5">
    <source>
        <dbReference type="EMBL" id="RMH92429.1"/>
    </source>
</evidence>
<gene>
    <name evidence="5" type="ORF">EA797_06895</name>
</gene>
<dbReference type="Proteomes" id="UP000269774">
    <property type="component" value="Unassembled WGS sequence"/>
</dbReference>
<accession>A0A3M2HYE2</accession>
<evidence type="ECO:0000256" key="2">
    <source>
        <dbReference type="ARBA" id="ARBA00022729"/>
    </source>
</evidence>
<dbReference type="AlphaFoldDB" id="A0A3M2HYE2"/>
<protein>
    <submittedName>
        <fullName evidence="5">ArtI protein</fullName>
    </submittedName>
</protein>
<evidence type="ECO:0000259" key="4">
    <source>
        <dbReference type="SMART" id="SM00062"/>
    </source>
</evidence>
<feature type="domain" description="Solute-binding protein family 3/N-terminal" evidence="4">
    <location>
        <begin position="33"/>
        <end position="256"/>
    </location>
</feature>
<sequence>MRSLIAAGILLASGATIAAPTSSLLDEVQQRGALKVCTTGDYKPYTFLRDDKQYEGIDIALTESLAKSLGVEVEWVPTTWKTLMPDFLARCDMAVGGVSISLERQKKAFFSEPIAVDGKIPFVRCDEVEKYQTIEQLNQPSVRLIEPPGGTNEAFVHRELPKAQLELFDDNTVIFKSVADNKADVMITDSSEALYQQRNYPTLCAVNPESPLQYSEKAFLLPRDDMAFKAYVDQWLHLTKATGEYKRIADKWLAKPSQ</sequence>
<proteinExistence type="inferred from homology"/>
<keyword evidence="6" id="KW-1185">Reference proteome</keyword>
<comment type="caution">
    <text evidence="5">The sequence shown here is derived from an EMBL/GenBank/DDBJ whole genome shotgun (WGS) entry which is preliminary data.</text>
</comment>
<organism evidence="5 6">
    <name type="scientific">Stutzerimonas zhaodongensis</name>
    <dbReference type="NCBI Taxonomy" id="1176257"/>
    <lineage>
        <taxon>Bacteria</taxon>
        <taxon>Pseudomonadati</taxon>
        <taxon>Pseudomonadota</taxon>
        <taxon>Gammaproteobacteria</taxon>
        <taxon>Pseudomonadales</taxon>
        <taxon>Pseudomonadaceae</taxon>
        <taxon>Stutzerimonas</taxon>
    </lineage>
</organism>
<dbReference type="SUPFAM" id="SSF53850">
    <property type="entry name" value="Periplasmic binding protein-like II"/>
    <property type="match status" value="1"/>
</dbReference>
<keyword evidence="2 3" id="KW-0732">Signal</keyword>
<dbReference type="InterPro" id="IPR001638">
    <property type="entry name" value="Solute-binding_3/MltF_N"/>
</dbReference>
<dbReference type="PANTHER" id="PTHR35936">
    <property type="entry name" value="MEMBRANE-BOUND LYTIC MUREIN TRANSGLYCOSYLASE F"/>
    <property type="match status" value="1"/>
</dbReference>
<dbReference type="Pfam" id="PF00497">
    <property type="entry name" value="SBP_bac_3"/>
    <property type="match status" value="1"/>
</dbReference>
<reference evidence="5 6" key="1">
    <citation type="submission" date="2018-10" db="EMBL/GenBank/DDBJ databases">
        <title>Pseudomonas zhaodongensis NEAU-ST5-21(T) genome.</title>
        <authorList>
            <person name="Peng J."/>
            <person name="Liu Z.-P."/>
        </authorList>
    </citation>
    <scope>NUCLEOTIDE SEQUENCE [LARGE SCALE GENOMIC DNA]</scope>
    <source>
        <strain evidence="5 6">NEAU-ST5-21</strain>
    </source>
</reference>
<comment type="similarity">
    <text evidence="1">Belongs to the bacterial solute-binding protein 3 family.</text>
</comment>
<feature type="signal peptide" evidence="3">
    <location>
        <begin position="1"/>
        <end position="18"/>
    </location>
</feature>
<dbReference type="PANTHER" id="PTHR35936:SF19">
    <property type="entry name" value="AMINO-ACID-BINDING PROTEIN YXEM-RELATED"/>
    <property type="match status" value="1"/>
</dbReference>
<dbReference type="OrthoDB" id="7708309at2"/>
<dbReference type="Gene3D" id="3.40.190.10">
    <property type="entry name" value="Periplasmic binding protein-like II"/>
    <property type="match status" value="2"/>
</dbReference>